<sequence length="55" mass="5669">MPLLFSGTPVAPWVTGSGGVSALWTPAPQRRSPGPPWAPPLMRAATRCPRSVGGS</sequence>
<proteinExistence type="predicted"/>
<evidence type="ECO:0000256" key="1">
    <source>
        <dbReference type="SAM" id="MobiDB-lite"/>
    </source>
</evidence>
<reference evidence="2" key="2">
    <citation type="journal article" date="2015" name="Fish Shellfish Immunol.">
        <title>Early steps in the European eel (Anguilla anguilla)-Vibrio vulnificus interaction in the gills: Role of the RtxA13 toxin.</title>
        <authorList>
            <person name="Callol A."/>
            <person name="Pajuelo D."/>
            <person name="Ebbesson L."/>
            <person name="Teles M."/>
            <person name="MacKenzie S."/>
            <person name="Amaro C."/>
        </authorList>
    </citation>
    <scope>NUCLEOTIDE SEQUENCE</scope>
</reference>
<accession>A0A0E9TT61</accession>
<feature type="region of interest" description="Disordered" evidence="1">
    <location>
        <begin position="17"/>
        <end position="55"/>
    </location>
</feature>
<reference evidence="2" key="1">
    <citation type="submission" date="2014-11" db="EMBL/GenBank/DDBJ databases">
        <authorList>
            <person name="Amaro Gonzalez C."/>
        </authorList>
    </citation>
    <scope>NUCLEOTIDE SEQUENCE</scope>
</reference>
<dbReference type="EMBL" id="GBXM01052477">
    <property type="protein sequence ID" value="JAH56100.1"/>
    <property type="molecule type" value="Transcribed_RNA"/>
</dbReference>
<name>A0A0E9TT61_ANGAN</name>
<protein>
    <submittedName>
        <fullName evidence="2">Uncharacterized protein</fullName>
    </submittedName>
</protein>
<evidence type="ECO:0000313" key="2">
    <source>
        <dbReference type="EMBL" id="JAH56100.1"/>
    </source>
</evidence>
<dbReference type="AlphaFoldDB" id="A0A0E9TT61"/>
<organism evidence="2">
    <name type="scientific">Anguilla anguilla</name>
    <name type="common">European freshwater eel</name>
    <name type="synonym">Muraena anguilla</name>
    <dbReference type="NCBI Taxonomy" id="7936"/>
    <lineage>
        <taxon>Eukaryota</taxon>
        <taxon>Metazoa</taxon>
        <taxon>Chordata</taxon>
        <taxon>Craniata</taxon>
        <taxon>Vertebrata</taxon>
        <taxon>Euteleostomi</taxon>
        <taxon>Actinopterygii</taxon>
        <taxon>Neopterygii</taxon>
        <taxon>Teleostei</taxon>
        <taxon>Anguilliformes</taxon>
        <taxon>Anguillidae</taxon>
        <taxon>Anguilla</taxon>
    </lineage>
</organism>